<evidence type="ECO:0000256" key="3">
    <source>
        <dbReference type="ARBA" id="ARBA00022723"/>
    </source>
</evidence>
<comment type="subcellular location">
    <subcellularLocation>
        <location evidence="1">Membrane</location>
        <topology evidence="1">Peripheral membrane protein</topology>
    </subcellularLocation>
</comment>
<dbReference type="AlphaFoldDB" id="A0AAP0CL64"/>
<keyword evidence="2" id="KW-0488">Methylation</keyword>
<dbReference type="Gene3D" id="3.30.70.100">
    <property type="match status" value="1"/>
</dbReference>
<organism evidence="8 9">
    <name type="scientific">Deinandra increscens subsp. villosa</name>
    <dbReference type="NCBI Taxonomy" id="3103831"/>
    <lineage>
        <taxon>Eukaryota</taxon>
        <taxon>Viridiplantae</taxon>
        <taxon>Streptophyta</taxon>
        <taxon>Embryophyta</taxon>
        <taxon>Tracheophyta</taxon>
        <taxon>Spermatophyta</taxon>
        <taxon>Magnoliopsida</taxon>
        <taxon>eudicotyledons</taxon>
        <taxon>Gunneridae</taxon>
        <taxon>Pentapetalae</taxon>
        <taxon>asterids</taxon>
        <taxon>campanulids</taxon>
        <taxon>Asterales</taxon>
        <taxon>Asteraceae</taxon>
        <taxon>Asteroideae</taxon>
        <taxon>Heliantheae alliance</taxon>
        <taxon>Madieae</taxon>
        <taxon>Madiinae</taxon>
        <taxon>Deinandra</taxon>
    </lineage>
</organism>
<keyword evidence="9" id="KW-1185">Reference proteome</keyword>
<proteinExistence type="inferred from homology"/>
<keyword evidence="4" id="KW-0449">Lipoprotein</keyword>
<comment type="similarity">
    <text evidence="5">Belongs to the HIPP family.</text>
</comment>
<dbReference type="Proteomes" id="UP001408789">
    <property type="component" value="Unassembled WGS sequence"/>
</dbReference>
<dbReference type="InterPro" id="IPR036163">
    <property type="entry name" value="HMA_dom_sf"/>
</dbReference>
<feature type="compositionally biased region" description="Basic residues" evidence="6">
    <location>
        <begin position="161"/>
        <end position="170"/>
    </location>
</feature>
<feature type="domain" description="HMA" evidence="7">
    <location>
        <begin position="16"/>
        <end position="79"/>
    </location>
</feature>
<evidence type="ECO:0000256" key="5">
    <source>
        <dbReference type="ARBA" id="ARBA00024045"/>
    </source>
</evidence>
<dbReference type="GO" id="GO:0046872">
    <property type="term" value="F:metal ion binding"/>
    <property type="evidence" value="ECO:0007669"/>
    <property type="project" value="UniProtKB-KW"/>
</dbReference>
<evidence type="ECO:0000313" key="8">
    <source>
        <dbReference type="EMBL" id="KAK9055822.1"/>
    </source>
</evidence>
<protein>
    <recommendedName>
        <fullName evidence="7">HMA domain-containing protein</fullName>
    </recommendedName>
</protein>
<evidence type="ECO:0000256" key="6">
    <source>
        <dbReference type="SAM" id="MobiDB-lite"/>
    </source>
</evidence>
<evidence type="ECO:0000313" key="9">
    <source>
        <dbReference type="Proteomes" id="UP001408789"/>
    </source>
</evidence>
<dbReference type="PROSITE" id="PS50846">
    <property type="entry name" value="HMA_2"/>
    <property type="match status" value="1"/>
</dbReference>
<dbReference type="PANTHER" id="PTHR45868:SF57">
    <property type="entry name" value="HEAVY METAL-ASSOCIATED DOMAIN, HMA, HEAVY METAL-ASSOCIATED DOMAIN SUPERFAMILY"/>
    <property type="match status" value="1"/>
</dbReference>
<evidence type="ECO:0000259" key="7">
    <source>
        <dbReference type="PROSITE" id="PS50846"/>
    </source>
</evidence>
<feature type="region of interest" description="Disordered" evidence="6">
    <location>
        <begin position="270"/>
        <end position="292"/>
    </location>
</feature>
<dbReference type="SUPFAM" id="SSF55008">
    <property type="entry name" value="HMA, heavy metal-associated domain"/>
    <property type="match status" value="1"/>
</dbReference>
<dbReference type="GO" id="GO:0016020">
    <property type="term" value="C:membrane"/>
    <property type="evidence" value="ECO:0007669"/>
    <property type="project" value="UniProtKB-SubCell"/>
</dbReference>
<accession>A0AAP0CL64</accession>
<dbReference type="PANTHER" id="PTHR45868">
    <property type="entry name" value="HEAVY METAL-ASSOCIATED ISOPRENYLATED PLANT PROTEIN 33-RELATED"/>
    <property type="match status" value="1"/>
</dbReference>
<keyword evidence="3" id="KW-0479">Metal-binding</keyword>
<dbReference type="Pfam" id="PF00403">
    <property type="entry name" value="HMA"/>
    <property type="match status" value="1"/>
</dbReference>
<sequence>MAKPPVSGHNTASDHLQTWILRVYIHCEGCKKKVFKVLQSVDGVYKTVIDAKEHKVTVTGSVTGETLVQKLLKSGKHAEILPESFGATADNASGNSKKKKKKQSSKQNDDVTTAVEAEDLTGEKDESKGTTTGGNVDQEVTESAVAGAGGDGGNENGGGGGKKKKKKKKNKGDSEGLPTGNSPAETGVTGEDVGASMEQVNLGPPMAQTVYSTPYDLPPYHSYYPTPAYGVSYSTSQPSAESSYYTPPVYGYSELHPSVLYPLPPRPSNYRRSAFDDDDDVESGEGRWCTIM</sequence>
<dbReference type="CDD" id="cd00371">
    <property type="entry name" value="HMA"/>
    <property type="match status" value="1"/>
</dbReference>
<dbReference type="GO" id="GO:0009626">
    <property type="term" value="P:plant-type hypersensitive response"/>
    <property type="evidence" value="ECO:0007669"/>
    <property type="project" value="UniProtKB-KW"/>
</dbReference>
<evidence type="ECO:0000256" key="1">
    <source>
        <dbReference type="ARBA" id="ARBA00004170"/>
    </source>
</evidence>
<feature type="region of interest" description="Disordered" evidence="6">
    <location>
        <begin position="83"/>
        <end position="197"/>
    </location>
</feature>
<feature type="compositionally biased region" description="Gly residues" evidence="6">
    <location>
        <begin position="147"/>
        <end position="160"/>
    </location>
</feature>
<dbReference type="InterPro" id="IPR006121">
    <property type="entry name" value="HMA_dom"/>
</dbReference>
<comment type="caution">
    <text evidence="8">The sequence shown here is derived from an EMBL/GenBank/DDBJ whole genome shotgun (WGS) entry which is preliminary data.</text>
</comment>
<reference evidence="8 9" key="1">
    <citation type="submission" date="2024-04" db="EMBL/GenBank/DDBJ databases">
        <title>The reference genome of an endangered Asteraceae, Deinandra increscens subsp. villosa, native to the Central Coast of California.</title>
        <authorList>
            <person name="Guilliams M."/>
            <person name="Hasenstab-Lehman K."/>
            <person name="Meyer R."/>
            <person name="Mcevoy S."/>
        </authorList>
    </citation>
    <scope>NUCLEOTIDE SEQUENCE [LARGE SCALE GENOMIC DNA]</scope>
    <source>
        <tissue evidence="8">Leaf</tissue>
    </source>
</reference>
<name>A0AAP0CL64_9ASTR</name>
<gene>
    <name evidence="8" type="ORF">SSX86_026907</name>
</gene>
<evidence type="ECO:0000256" key="2">
    <source>
        <dbReference type="ARBA" id="ARBA00022481"/>
    </source>
</evidence>
<dbReference type="EMBL" id="JBCNJP010000025">
    <property type="protein sequence ID" value="KAK9055822.1"/>
    <property type="molecule type" value="Genomic_DNA"/>
</dbReference>
<keyword evidence="4" id="KW-0636">Prenylation</keyword>
<evidence type="ECO:0000256" key="4">
    <source>
        <dbReference type="ARBA" id="ARBA00023289"/>
    </source>
</evidence>